<feature type="domain" description="Activator of Hsp90 ATPase homologue 1/2-like C-terminal" evidence="2">
    <location>
        <begin position="15"/>
        <end position="132"/>
    </location>
</feature>
<dbReference type="InterPro" id="IPR013538">
    <property type="entry name" value="ASHA1/2-like_C"/>
</dbReference>
<evidence type="ECO:0000313" key="3">
    <source>
        <dbReference type="EMBL" id="PRY78279.1"/>
    </source>
</evidence>
<evidence type="ECO:0000313" key="4">
    <source>
        <dbReference type="Proteomes" id="UP000238007"/>
    </source>
</evidence>
<sequence length="148" mass="16666">MTDKPKFMMQTYINCTQDALWNALINADAFQHYDFLQQTATRDNDKVTYMMPDGTVTLYARDLEVTPKTKLVTTFEPTWEPDAPPSKITYEIAVEGDFCCLTVLHENLNNDPSDGTADGWVRSIAGLKTWLETGKPAHFGGAYLMEGM</sequence>
<keyword evidence="4" id="KW-1185">Reference proteome</keyword>
<proteinExistence type="inferred from homology"/>
<comment type="caution">
    <text evidence="3">The sequence shown here is derived from an EMBL/GenBank/DDBJ whole genome shotgun (WGS) entry which is preliminary data.</text>
</comment>
<organism evidence="3 4">
    <name type="scientific">Yoonia maritima</name>
    <dbReference type="NCBI Taxonomy" id="1435347"/>
    <lineage>
        <taxon>Bacteria</taxon>
        <taxon>Pseudomonadati</taxon>
        <taxon>Pseudomonadota</taxon>
        <taxon>Alphaproteobacteria</taxon>
        <taxon>Rhodobacterales</taxon>
        <taxon>Paracoccaceae</taxon>
        <taxon>Yoonia</taxon>
    </lineage>
</organism>
<accession>A0A2T0W0J6</accession>
<dbReference type="Pfam" id="PF08327">
    <property type="entry name" value="AHSA1"/>
    <property type="match status" value="1"/>
</dbReference>
<evidence type="ECO:0000259" key="2">
    <source>
        <dbReference type="Pfam" id="PF08327"/>
    </source>
</evidence>
<name>A0A2T0W0J6_9RHOB</name>
<dbReference type="InterPro" id="IPR023393">
    <property type="entry name" value="START-like_dom_sf"/>
</dbReference>
<comment type="similarity">
    <text evidence="1">Belongs to the AHA1 family.</text>
</comment>
<dbReference type="OrthoDB" id="9815653at2"/>
<reference evidence="3 4" key="1">
    <citation type="submission" date="2018-03" db="EMBL/GenBank/DDBJ databases">
        <title>Genomic Encyclopedia of Archaeal and Bacterial Type Strains, Phase II (KMG-II): from individual species to whole genera.</title>
        <authorList>
            <person name="Goeker M."/>
        </authorList>
    </citation>
    <scope>NUCLEOTIDE SEQUENCE [LARGE SCALE GENOMIC DNA]</scope>
    <source>
        <strain evidence="3 4">DSM 101533</strain>
    </source>
</reference>
<protein>
    <submittedName>
        <fullName evidence="3">Activator of Hsp90 ATPase-like protein</fullName>
    </submittedName>
</protein>
<dbReference type="Proteomes" id="UP000238007">
    <property type="component" value="Unassembled WGS sequence"/>
</dbReference>
<dbReference type="RefSeq" id="WP_106356650.1">
    <property type="nucleotide sequence ID" value="NZ_PVTP01000004.1"/>
</dbReference>
<dbReference type="SUPFAM" id="SSF55961">
    <property type="entry name" value="Bet v1-like"/>
    <property type="match status" value="1"/>
</dbReference>
<dbReference type="Gene3D" id="3.30.530.20">
    <property type="match status" value="1"/>
</dbReference>
<evidence type="ECO:0000256" key="1">
    <source>
        <dbReference type="ARBA" id="ARBA00006817"/>
    </source>
</evidence>
<dbReference type="AlphaFoldDB" id="A0A2T0W0J6"/>
<gene>
    <name evidence="3" type="ORF">CLV80_104247</name>
</gene>
<dbReference type="EMBL" id="PVTP01000004">
    <property type="protein sequence ID" value="PRY78279.1"/>
    <property type="molecule type" value="Genomic_DNA"/>
</dbReference>